<gene>
    <name evidence="2" type="ORF">G5C51_32525</name>
</gene>
<sequence length="446" mass="49827">MSAPEGAGGRGWRIEWWIRIVFGLSALATAALAYRYHAQEQAEALHTQRAGWAPALLAAVLAALGGAAVLIRPQLGTAKRCWLMSAVAAVVFALGTGTVWQLVSGDDRTDTIVGAPLMKPADADRYVREELGPKPVRKIPTGVFIQGVKLTGPEEVQVNGYVWQHYDESVPRTSQGVAFPEAPDGYAGKEVYSFRRADGRLTKGWHFNLTLRQRFDYHRYPLDKQNVWLRMWTTSAFEREVLVPDLAGYPPWKPHAKYGLDEDIVSAGWSPYYTAFSYARHNYNITFGGADYRPGGSSGATELYYNIGVSRLYKGPLIGKLLQSTFIAVVMFMALFVHTRDAKKHPRFGFSTWTAISFAVSLLLVIVVDQTDVREITGDTSMTYLEYFAIAQYILITGIFANAILLGSDTRVPPLEWRDNLLPRLLYWPILTGLFFAFTMLVFAFD</sequence>
<organism evidence="2 3">
    <name type="scientific">Streptomyces coryli</name>
    <dbReference type="NCBI Taxonomy" id="1128680"/>
    <lineage>
        <taxon>Bacteria</taxon>
        <taxon>Bacillati</taxon>
        <taxon>Actinomycetota</taxon>
        <taxon>Actinomycetes</taxon>
        <taxon>Kitasatosporales</taxon>
        <taxon>Streptomycetaceae</taxon>
        <taxon>Streptomyces</taxon>
    </lineage>
</organism>
<keyword evidence="1" id="KW-1133">Transmembrane helix</keyword>
<dbReference type="EMBL" id="JAAKZV010000216">
    <property type="protein sequence ID" value="NGN68607.1"/>
    <property type="molecule type" value="Genomic_DNA"/>
</dbReference>
<feature type="transmembrane region" description="Helical" evidence="1">
    <location>
        <begin position="387"/>
        <end position="405"/>
    </location>
</feature>
<keyword evidence="1" id="KW-0472">Membrane</keyword>
<feature type="transmembrane region" description="Helical" evidence="1">
    <location>
        <begin position="348"/>
        <end position="367"/>
    </location>
</feature>
<evidence type="ECO:0000256" key="1">
    <source>
        <dbReference type="SAM" id="Phobius"/>
    </source>
</evidence>
<comment type="caution">
    <text evidence="2">The sequence shown here is derived from an EMBL/GenBank/DDBJ whole genome shotgun (WGS) entry which is preliminary data.</text>
</comment>
<feature type="transmembrane region" description="Helical" evidence="1">
    <location>
        <begin position="50"/>
        <end position="71"/>
    </location>
</feature>
<keyword evidence="1" id="KW-0812">Transmembrane</keyword>
<feature type="transmembrane region" description="Helical" evidence="1">
    <location>
        <begin position="83"/>
        <end position="103"/>
    </location>
</feature>
<accession>A0A6G4UBA3</accession>
<protein>
    <submittedName>
        <fullName evidence="2">Uncharacterized protein</fullName>
    </submittedName>
</protein>
<feature type="transmembrane region" description="Helical" evidence="1">
    <location>
        <begin position="16"/>
        <end position="38"/>
    </location>
</feature>
<feature type="transmembrane region" description="Helical" evidence="1">
    <location>
        <begin position="425"/>
        <end position="445"/>
    </location>
</feature>
<proteinExistence type="predicted"/>
<keyword evidence="3" id="KW-1185">Reference proteome</keyword>
<dbReference type="AlphaFoldDB" id="A0A6G4UBA3"/>
<name>A0A6G4UBA3_9ACTN</name>
<dbReference type="RefSeq" id="WP_165242710.1">
    <property type="nucleotide sequence ID" value="NZ_JAAKZV010000216.1"/>
</dbReference>
<dbReference type="Proteomes" id="UP000481583">
    <property type="component" value="Unassembled WGS sequence"/>
</dbReference>
<reference evidence="2 3" key="1">
    <citation type="submission" date="2020-02" db="EMBL/GenBank/DDBJ databases">
        <title>Whole-genome analyses of novel actinobacteria.</title>
        <authorList>
            <person name="Sahin N."/>
        </authorList>
    </citation>
    <scope>NUCLEOTIDE SEQUENCE [LARGE SCALE GENOMIC DNA]</scope>
    <source>
        <strain evidence="2 3">A7024</strain>
    </source>
</reference>
<evidence type="ECO:0000313" key="2">
    <source>
        <dbReference type="EMBL" id="NGN68607.1"/>
    </source>
</evidence>
<feature type="transmembrane region" description="Helical" evidence="1">
    <location>
        <begin position="317"/>
        <end position="336"/>
    </location>
</feature>
<evidence type="ECO:0000313" key="3">
    <source>
        <dbReference type="Proteomes" id="UP000481583"/>
    </source>
</evidence>